<proteinExistence type="predicted"/>
<evidence type="ECO:0000313" key="7">
    <source>
        <dbReference type="Proteomes" id="UP000663207"/>
    </source>
</evidence>
<evidence type="ECO:0000256" key="2">
    <source>
        <dbReference type="ARBA" id="ARBA00023125"/>
    </source>
</evidence>
<evidence type="ECO:0000256" key="4">
    <source>
        <dbReference type="PROSITE-ProRule" id="PRU00335"/>
    </source>
</evidence>
<dbReference type="InterPro" id="IPR001647">
    <property type="entry name" value="HTH_TetR"/>
</dbReference>
<dbReference type="Pfam" id="PF13305">
    <property type="entry name" value="TetR_C_33"/>
    <property type="match status" value="1"/>
</dbReference>
<dbReference type="SUPFAM" id="SSF46689">
    <property type="entry name" value="Homeodomain-like"/>
    <property type="match status" value="1"/>
</dbReference>
<reference evidence="6 7" key="1">
    <citation type="submission" date="2021-03" db="EMBL/GenBank/DDBJ databases">
        <title>Novel species identification of genus Shewanella.</title>
        <authorList>
            <person name="Liu G."/>
            <person name="Zhang Q."/>
        </authorList>
    </citation>
    <scope>NUCLEOTIDE SEQUENCE [LARGE SCALE GENOMIC DNA]</scope>
    <source>
        <strain evidence="6 7">FJAT-52962</strain>
    </source>
</reference>
<dbReference type="Gene3D" id="1.10.357.10">
    <property type="entry name" value="Tetracycline Repressor, domain 2"/>
    <property type="match status" value="1"/>
</dbReference>
<dbReference type="InterPro" id="IPR050109">
    <property type="entry name" value="HTH-type_TetR-like_transc_reg"/>
</dbReference>
<organism evidence="6 7">
    <name type="scientific">Shewanella sedimentimangrovi</name>
    <dbReference type="NCBI Taxonomy" id="2814293"/>
    <lineage>
        <taxon>Bacteria</taxon>
        <taxon>Pseudomonadati</taxon>
        <taxon>Pseudomonadota</taxon>
        <taxon>Gammaproteobacteria</taxon>
        <taxon>Alteromonadales</taxon>
        <taxon>Shewanellaceae</taxon>
        <taxon>Shewanella</taxon>
    </lineage>
</organism>
<dbReference type="PROSITE" id="PS50977">
    <property type="entry name" value="HTH_TETR_2"/>
    <property type="match status" value="1"/>
</dbReference>
<dbReference type="SUPFAM" id="SSF48498">
    <property type="entry name" value="Tetracyclin repressor-like, C-terminal domain"/>
    <property type="match status" value="1"/>
</dbReference>
<dbReference type="EMBL" id="CP071502">
    <property type="protein sequence ID" value="QSX38668.1"/>
    <property type="molecule type" value="Genomic_DNA"/>
</dbReference>
<feature type="DNA-binding region" description="H-T-H motif" evidence="4">
    <location>
        <begin position="39"/>
        <end position="58"/>
    </location>
</feature>
<evidence type="ECO:0000313" key="6">
    <source>
        <dbReference type="EMBL" id="QSX38668.1"/>
    </source>
</evidence>
<evidence type="ECO:0000256" key="3">
    <source>
        <dbReference type="ARBA" id="ARBA00023163"/>
    </source>
</evidence>
<dbReference type="InterPro" id="IPR036271">
    <property type="entry name" value="Tet_transcr_reg_TetR-rel_C_sf"/>
</dbReference>
<keyword evidence="1" id="KW-0805">Transcription regulation</keyword>
<keyword evidence="2 4" id="KW-0238">DNA-binding</keyword>
<keyword evidence="3" id="KW-0804">Transcription</keyword>
<dbReference type="InterPro" id="IPR009057">
    <property type="entry name" value="Homeodomain-like_sf"/>
</dbReference>
<gene>
    <name evidence="6" type="ORF">JYB85_07615</name>
</gene>
<dbReference type="Pfam" id="PF00440">
    <property type="entry name" value="TetR_N"/>
    <property type="match status" value="1"/>
</dbReference>
<evidence type="ECO:0000256" key="1">
    <source>
        <dbReference type="ARBA" id="ARBA00023015"/>
    </source>
</evidence>
<dbReference type="PRINTS" id="PR00455">
    <property type="entry name" value="HTHTETR"/>
</dbReference>
<name>A0ABX7R6G6_9GAMM</name>
<sequence>MTKTPERDKKANYHHGDLRTALVQAASEILTSEGPDALSLRGVAARAGVSHNAPYRHFADRRALLSAVASAGFRELAHRQRSHSNDPATNLTEVGRSYLQFALAHSAMYRLMFMSDILEANPDPDIARMSREAFETLRQAINALLPDCRHTGALCIMMWSQLHGLAQMLLETRLRDWMRDGVNDDAMITAACTTLPETIKHAASLLAAKAPAQQGLSG</sequence>
<dbReference type="RefSeq" id="WP_207381708.1">
    <property type="nucleotide sequence ID" value="NZ_CP071502.1"/>
</dbReference>
<dbReference type="PANTHER" id="PTHR30055:SF220">
    <property type="entry name" value="TETR-FAMILY REGULATORY PROTEIN"/>
    <property type="match status" value="1"/>
</dbReference>
<feature type="domain" description="HTH tetR-type" evidence="5">
    <location>
        <begin position="16"/>
        <end position="76"/>
    </location>
</feature>
<protein>
    <submittedName>
        <fullName evidence="6">TetR/AcrR family transcriptional regulator</fullName>
    </submittedName>
</protein>
<accession>A0ABX7R6G6</accession>
<dbReference type="InterPro" id="IPR025996">
    <property type="entry name" value="MT1864/Rv1816-like_C"/>
</dbReference>
<dbReference type="PANTHER" id="PTHR30055">
    <property type="entry name" value="HTH-TYPE TRANSCRIPTIONAL REGULATOR RUTR"/>
    <property type="match status" value="1"/>
</dbReference>
<evidence type="ECO:0000259" key="5">
    <source>
        <dbReference type="PROSITE" id="PS50977"/>
    </source>
</evidence>
<keyword evidence="7" id="KW-1185">Reference proteome</keyword>
<dbReference type="Proteomes" id="UP000663207">
    <property type="component" value="Chromosome"/>
</dbReference>